<evidence type="ECO:0008006" key="3">
    <source>
        <dbReference type="Google" id="ProtNLM"/>
    </source>
</evidence>
<protein>
    <recommendedName>
        <fullName evidence="3">HNH endonuclease</fullName>
    </recommendedName>
</protein>
<gene>
    <name evidence="1" type="ORF">G1H11_16135</name>
</gene>
<evidence type="ECO:0000313" key="1">
    <source>
        <dbReference type="EMBL" id="NED96837.1"/>
    </source>
</evidence>
<sequence length="278" mass="31600">MRYLDVPDDDAVDVYELSISKIQVPHTKDRFAKATVQLCEDSDRYLRAVAAGGLAAEPDFTLTDVTQEEMSRHYKNRFARKESPGRRVYDQIKIRARGMCPLCGPRTVGTLDHYWPKSPHTSLAVHPANLVPCCWECNNRKADFQPSDRAGELLHPYFDNLGNDLWLECEIIDVSGSPAFLFAPTRPASWSDETFWRVCHHFEFFDLGELYASQAANEFESIRHELAEVLTEDDAAGVRKHLERATRSRTNSEPNGWQAAMYRAMAASTKFHAGPFTK</sequence>
<keyword evidence="2" id="KW-1185">Reference proteome</keyword>
<dbReference type="RefSeq" id="WP_163819614.1">
    <property type="nucleotide sequence ID" value="NZ_JAAGOB010000008.1"/>
</dbReference>
<dbReference type="Gene3D" id="1.10.30.50">
    <property type="match status" value="1"/>
</dbReference>
<proteinExistence type="predicted"/>
<dbReference type="AlphaFoldDB" id="A0A6N9YPG1"/>
<comment type="caution">
    <text evidence="1">The sequence shown here is derived from an EMBL/GenBank/DDBJ whole genome shotgun (WGS) entry which is preliminary data.</text>
</comment>
<dbReference type="Proteomes" id="UP000469185">
    <property type="component" value="Unassembled WGS sequence"/>
</dbReference>
<evidence type="ECO:0000313" key="2">
    <source>
        <dbReference type="Proteomes" id="UP000469185"/>
    </source>
</evidence>
<accession>A0A6N9YPG1</accession>
<organism evidence="1 2">
    <name type="scientific">Phytoactinopolyspora alkaliphila</name>
    <dbReference type="NCBI Taxonomy" id="1783498"/>
    <lineage>
        <taxon>Bacteria</taxon>
        <taxon>Bacillati</taxon>
        <taxon>Actinomycetota</taxon>
        <taxon>Actinomycetes</taxon>
        <taxon>Jiangellales</taxon>
        <taxon>Jiangellaceae</taxon>
        <taxon>Phytoactinopolyspora</taxon>
    </lineage>
</organism>
<name>A0A6N9YPG1_9ACTN</name>
<dbReference type="EMBL" id="JAAGOB010000008">
    <property type="protein sequence ID" value="NED96837.1"/>
    <property type="molecule type" value="Genomic_DNA"/>
</dbReference>
<reference evidence="1 2" key="1">
    <citation type="submission" date="2020-02" db="EMBL/GenBank/DDBJ databases">
        <authorList>
            <person name="Li X.-J."/>
            <person name="Feng X.-M."/>
        </authorList>
    </citation>
    <scope>NUCLEOTIDE SEQUENCE [LARGE SCALE GENOMIC DNA]</scope>
    <source>
        <strain evidence="1 2">CGMCC 4.7225</strain>
    </source>
</reference>